<comment type="caution">
    <text evidence="2">The sequence shown here is derived from an EMBL/GenBank/DDBJ whole genome shotgun (WGS) entry which is preliminary data.</text>
</comment>
<evidence type="ECO:0000313" key="1">
    <source>
        <dbReference type="EMBL" id="CAF1630460.1"/>
    </source>
</evidence>
<evidence type="ECO:0000313" key="3">
    <source>
        <dbReference type="Proteomes" id="UP000682733"/>
    </source>
</evidence>
<dbReference type="Proteomes" id="UP000682733">
    <property type="component" value="Unassembled WGS sequence"/>
</dbReference>
<dbReference type="EMBL" id="CAJOBA010084369">
    <property type="protein sequence ID" value="CAF4456477.1"/>
    <property type="molecule type" value="Genomic_DNA"/>
</dbReference>
<dbReference type="Proteomes" id="UP000677228">
    <property type="component" value="Unassembled WGS sequence"/>
</dbReference>
<dbReference type="EMBL" id="CAJNOK010058753">
    <property type="protein sequence ID" value="CAF1630460.1"/>
    <property type="molecule type" value="Genomic_DNA"/>
</dbReference>
<evidence type="ECO:0000313" key="2">
    <source>
        <dbReference type="EMBL" id="CAF4456477.1"/>
    </source>
</evidence>
<feature type="non-terminal residue" evidence="2">
    <location>
        <position position="1"/>
    </location>
</feature>
<name>A0A8S2WQJ3_9BILA</name>
<dbReference type="AlphaFoldDB" id="A0A8S2WQJ3"/>
<protein>
    <submittedName>
        <fullName evidence="2">Uncharacterized protein</fullName>
    </submittedName>
</protein>
<reference evidence="2" key="1">
    <citation type="submission" date="2021-02" db="EMBL/GenBank/DDBJ databases">
        <authorList>
            <person name="Nowell W R."/>
        </authorList>
    </citation>
    <scope>NUCLEOTIDE SEQUENCE</scope>
</reference>
<accession>A0A8S2WQJ3</accession>
<feature type="non-terminal residue" evidence="2">
    <location>
        <position position="71"/>
    </location>
</feature>
<organism evidence="2 3">
    <name type="scientific">Didymodactylos carnosus</name>
    <dbReference type="NCBI Taxonomy" id="1234261"/>
    <lineage>
        <taxon>Eukaryota</taxon>
        <taxon>Metazoa</taxon>
        <taxon>Spiralia</taxon>
        <taxon>Gnathifera</taxon>
        <taxon>Rotifera</taxon>
        <taxon>Eurotatoria</taxon>
        <taxon>Bdelloidea</taxon>
        <taxon>Philodinida</taxon>
        <taxon>Philodinidae</taxon>
        <taxon>Didymodactylos</taxon>
    </lineage>
</organism>
<proteinExistence type="predicted"/>
<sequence length="71" mass="8343">NITIHKLMPRFIHVKPKAKPEEIDSFAKKVFPYNYYANITMGLKATPNSTDVWWEMFEEPDDQPPQQFNAS</sequence>
<gene>
    <name evidence="1" type="ORF">OVA965_LOCUS43692</name>
    <name evidence="2" type="ORF">TMI583_LOCUS46055</name>
</gene>